<protein>
    <submittedName>
        <fullName evidence="1">Uncharacterized protein</fullName>
    </submittedName>
</protein>
<sequence>IYIDVVLLSPEAPLTSETVKFLLQSNKKKYTIIKNESSASSVDWWKPFGYPSKLNENGEYDRIKGFISCFKRFNTFIYNSSSGTSRIKQHANICFGTLSNSSSSIDSSTFTQDDIGFRNIAQELIRIGIFPFGLTNKRFYRLSGHKHGVVAVADIIRGRLQYQEQFMI</sequence>
<evidence type="ECO:0000313" key="3">
    <source>
        <dbReference type="Proteomes" id="UP000663832"/>
    </source>
</evidence>
<dbReference type="Proteomes" id="UP000663877">
    <property type="component" value="Unassembled WGS sequence"/>
</dbReference>
<proteinExistence type="predicted"/>
<accession>A0A815Y4Y3</accession>
<organism evidence="1 4">
    <name type="scientific">Adineta steineri</name>
    <dbReference type="NCBI Taxonomy" id="433720"/>
    <lineage>
        <taxon>Eukaryota</taxon>
        <taxon>Metazoa</taxon>
        <taxon>Spiralia</taxon>
        <taxon>Gnathifera</taxon>
        <taxon>Rotifera</taxon>
        <taxon>Eurotatoria</taxon>
        <taxon>Bdelloidea</taxon>
        <taxon>Adinetida</taxon>
        <taxon>Adinetidae</taxon>
        <taxon>Adineta</taxon>
    </lineage>
</organism>
<evidence type="ECO:0000313" key="1">
    <source>
        <dbReference type="EMBL" id="CAF1565635.1"/>
    </source>
</evidence>
<evidence type="ECO:0000313" key="2">
    <source>
        <dbReference type="EMBL" id="CAF1666659.1"/>
    </source>
</evidence>
<dbReference type="AlphaFoldDB" id="A0A815Y4Y3"/>
<feature type="non-terminal residue" evidence="1">
    <location>
        <position position="1"/>
    </location>
</feature>
<keyword evidence="3" id="KW-1185">Reference proteome</keyword>
<gene>
    <name evidence="1" type="ORF">BJG266_LOCUS47316</name>
    <name evidence="2" type="ORF">QVE165_LOCUS64356</name>
</gene>
<dbReference type="OrthoDB" id="10066360at2759"/>
<evidence type="ECO:0000313" key="4">
    <source>
        <dbReference type="Proteomes" id="UP000663877"/>
    </source>
</evidence>
<dbReference type="EMBL" id="CAJNOI010005468">
    <property type="protein sequence ID" value="CAF1565635.1"/>
    <property type="molecule type" value="Genomic_DNA"/>
</dbReference>
<name>A0A815Y4Y3_9BILA</name>
<dbReference type="Proteomes" id="UP000663832">
    <property type="component" value="Unassembled WGS sequence"/>
</dbReference>
<dbReference type="EMBL" id="CAJNOM010005875">
    <property type="protein sequence ID" value="CAF1666659.1"/>
    <property type="molecule type" value="Genomic_DNA"/>
</dbReference>
<comment type="caution">
    <text evidence="1">The sequence shown here is derived from an EMBL/GenBank/DDBJ whole genome shotgun (WGS) entry which is preliminary data.</text>
</comment>
<reference evidence="1" key="1">
    <citation type="submission" date="2021-02" db="EMBL/GenBank/DDBJ databases">
        <authorList>
            <person name="Nowell W R."/>
        </authorList>
    </citation>
    <scope>NUCLEOTIDE SEQUENCE</scope>
</reference>